<dbReference type="InterPro" id="IPR036779">
    <property type="entry name" value="LysM_dom_sf"/>
</dbReference>
<dbReference type="Gene3D" id="1.25.40.10">
    <property type="entry name" value="Tetratricopeptide repeat domain"/>
    <property type="match status" value="1"/>
</dbReference>
<keyword evidence="1" id="KW-0802">TPR repeat</keyword>
<dbReference type="SUPFAM" id="SSF48452">
    <property type="entry name" value="TPR-like"/>
    <property type="match status" value="1"/>
</dbReference>
<dbReference type="InterPro" id="IPR019734">
    <property type="entry name" value="TPR_rpt"/>
</dbReference>
<dbReference type="PROSITE" id="PS50005">
    <property type="entry name" value="TPR"/>
    <property type="match status" value="2"/>
</dbReference>
<evidence type="ECO:0000313" key="5">
    <source>
        <dbReference type="Proteomes" id="UP000886687"/>
    </source>
</evidence>
<dbReference type="EMBL" id="JAEPDI010000001">
    <property type="protein sequence ID" value="MCG7937324.1"/>
    <property type="molecule type" value="Genomic_DNA"/>
</dbReference>
<dbReference type="SMART" id="SM00257">
    <property type="entry name" value="LysM"/>
    <property type="match status" value="1"/>
</dbReference>
<dbReference type="Proteomes" id="UP000886687">
    <property type="component" value="Unassembled WGS sequence"/>
</dbReference>
<dbReference type="PROSITE" id="PS51782">
    <property type="entry name" value="LYSM"/>
    <property type="match status" value="1"/>
</dbReference>
<feature type="region of interest" description="Disordered" evidence="2">
    <location>
        <begin position="238"/>
        <end position="260"/>
    </location>
</feature>
<evidence type="ECO:0000256" key="2">
    <source>
        <dbReference type="SAM" id="MobiDB-lite"/>
    </source>
</evidence>
<proteinExistence type="predicted"/>
<feature type="region of interest" description="Disordered" evidence="2">
    <location>
        <begin position="151"/>
        <end position="226"/>
    </location>
</feature>
<evidence type="ECO:0000256" key="1">
    <source>
        <dbReference type="PROSITE-ProRule" id="PRU00339"/>
    </source>
</evidence>
<name>A0A9E4MZA5_9GAMM</name>
<feature type="compositionally biased region" description="Polar residues" evidence="2">
    <location>
        <begin position="245"/>
        <end position="260"/>
    </location>
</feature>
<evidence type="ECO:0000259" key="3">
    <source>
        <dbReference type="PROSITE" id="PS51782"/>
    </source>
</evidence>
<organism evidence="4 5">
    <name type="scientific">Candidatus Thiodiazotropha lotti</name>
    <dbReference type="NCBI Taxonomy" id="2792787"/>
    <lineage>
        <taxon>Bacteria</taxon>
        <taxon>Pseudomonadati</taxon>
        <taxon>Pseudomonadota</taxon>
        <taxon>Gammaproteobacteria</taxon>
        <taxon>Chromatiales</taxon>
        <taxon>Sedimenticolaceae</taxon>
        <taxon>Candidatus Thiodiazotropha</taxon>
    </lineage>
</organism>
<dbReference type="Pfam" id="PF01476">
    <property type="entry name" value="LysM"/>
    <property type="match status" value="1"/>
</dbReference>
<dbReference type="SMART" id="SM00028">
    <property type="entry name" value="TPR"/>
    <property type="match status" value="4"/>
</dbReference>
<reference evidence="4" key="1">
    <citation type="journal article" date="2021" name="Proc. Natl. Acad. Sci. U.S.A.">
        <title>Global biogeography of chemosynthetic symbionts reveals both localized and globally distributed symbiont groups. .</title>
        <authorList>
            <person name="Osvatic J.T."/>
            <person name="Wilkins L.G.E."/>
            <person name="Leibrecht L."/>
            <person name="Leray M."/>
            <person name="Zauner S."/>
            <person name="Polzin J."/>
            <person name="Camacho Y."/>
            <person name="Gros O."/>
            <person name="van Gils J.A."/>
            <person name="Eisen J.A."/>
            <person name="Petersen J.M."/>
            <person name="Yuen B."/>
        </authorList>
    </citation>
    <scope>NUCLEOTIDE SEQUENCE</scope>
    <source>
        <strain evidence="4">MAGL173</strain>
    </source>
</reference>
<dbReference type="SUPFAM" id="SSF54106">
    <property type="entry name" value="LysM domain"/>
    <property type="match status" value="1"/>
</dbReference>
<dbReference type="InterPro" id="IPR011990">
    <property type="entry name" value="TPR-like_helical_dom_sf"/>
</dbReference>
<evidence type="ECO:0000313" key="4">
    <source>
        <dbReference type="EMBL" id="MCG7937324.1"/>
    </source>
</evidence>
<gene>
    <name evidence="4" type="ORF">JAZ04_00510</name>
</gene>
<feature type="repeat" description="TPR" evidence="1">
    <location>
        <begin position="395"/>
        <end position="428"/>
    </location>
</feature>
<comment type="caution">
    <text evidence="4">The sequence shown here is derived from an EMBL/GenBank/DDBJ whole genome shotgun (WGS) entry which is preliminary data.</text>
</comment>
<dbReference type="CDD" id="cd00118">
    <property type="entry name" value="LysM"/>
    <property type="match status" value="1"/>
</dbReference>
<feature type="domain" description="LysM" evidence="3">
    <location>
        <begin position="114"/>
        <end position="161"/>
    </location>
</feature>
<feature type="repeat" description="TPR" evidence="1">
    <location>
        <begin position="347"/>
        <end position="380"/>
    </location>
</feature>
<feature type="compositionally biased region" description="Polar residues" evidence="2">
    <location>
        <begin position="189"/>
        <end position="208"/>
    </location>
</feature>
<sequence>MNEVTSFRDFCKFLFIVISVLALSACQLTGPKKEAQPVAMEPEPIEEAIPPPTDSLTPNQRVRKALQHLQQGDYENARNQLNWALMDDPDHSRANHLLEQMDADPIEYLGLKNFFYDVQPGDSLSLIAKNFLNDAYKFVILARYNKLDNPSKLAPGQRIRVPGDMPEKVKIKAKPKAKQKPEVALTEEPVQSETEPDTSSDLNTVSSQVDEPPPSTTPEPVTVVDPASETALVVEPKADLEQPEETATTLVDSTPNSDDALTSARQLRADKDLPAAIYLLESENSRNPEATEVRTQLASYYTEHANQLIRQDDLESARLTLEKLIILDASDNSAINQLIYVEDKLEARKLLQKGENEERDGQYQTAYRTYGQVLTYDPDNQSAQESQIRVRNQLTGSYHRQAMQLFRRQELDEAIGFWNKILELDPNHSLAPGYKARALEMKQQIQRIDSKPN</sequence>
<dbReference type="InterPro" id="IPR018392">
    <property type="entry name" value="LysM"/>
</dbReference>
<dbReference type="AlphaFoldDB" id="A0A9E4MZA5"/>
<accession>A0A9E4MZA5</accession>
<protein>
    <submittedName>
        <fullName evidence="4">LysM peptidoglycan-binding domain-containing protein</fullName>
    </submittedName>
</protein>
<dbReference type="Gene3D" id="3.10.350.10">
    <property type="entry name" value="LysM domain"/>
    <property type="match status" value="1"/>
</dbReference>